<evidence type="ECO:0000313" key="2">
    <source>
        <dbReference type="EMBL" id="CDW88966.1"/>
    </source>
</evidence>
<protein>
    <recommendedName>
        <fullName evidence="1">Ubiquinone biosynthesis protein</fullName>
    </recommendedName>
</protein>
<reference evidence="2 3" key="1">
    <citation type="submission" date="2014-06" db="EMBL/GenBank/DDBJ databases">
        <authorList>
            <person name="Swart Estienne"/>
        </authorList>
    </citation>
    <scope>NUCLEOTIDE SEQUENCE [LARGE SCALE GENOMIC DNA]</scope>
    <source>
        <strain evidence="2 3">130c</strain>
    </source>
</reference>
<dbReference type="Proteomes" id="UP000039865">
    <property type="component" value="Unassembled WGS sequence"/>
</dbReference>
<keyword evidence="3" id="KW-1185">Reference proteome</keyword>
<keyword evidence="1" id="KW-0831">Ubiquinone biosynthesis</keyword>
<dbReference type="UniPathway" id="UPA00232"/>
<evidence type="ECO:0000313" key="3">
    <source>
        <dbReference type="Proteomes" id="UP000039865"/>
    </source>
</evidence>
<dbReference type="AlphaFoldDB" id="A0A078B402"/>
<dbReference type="InterPro" id="IPR012762">
    <property type="entry name" value="Ubiq_biosynth_COQ9"/>
</dbReference>
<dbReference type="PANTHER" id="PTHR21427">
    <property type="entry name" value="UBIQUINONE BIOSYNTHESIS PROTEIN COQ9, MITOCHONDRIAL"/>
    <property type="match status" value="1"/>
</dbReference>
<sequence>MINAQWLLVTAGILKRGPMDVVDYTMELWFQQMKQDLEKANLQEMNVTSRIQTGIKTRLSYVVPYLDKWPQAMYLGIDPKNLGNTVQHIHKISDEIWFQAGDKSKNQEATWEFLDRRLQDVVTTGSQIGLVISLSFHTFLIGKKLIKCNDNRGQQYRNDIQAVQI</sequence>
<organism evidence="2 3">
    <name type="scientific">Stylonychia lemnae</name>
    <name type="common">Ciliate</name>
    <dbReference type="NCBI Taxonomy" id="5949"/>
    <lineage>
        <taxon>Eukaryota</taxon>
        <taxon>Sar</taxon>
        <taxon>Alveolata</taxon>
        <taxon>Ciliophora</taxon>
        <taxon>Intramacronucleata</taxon>
        <taxon>Spirotrichea</taxon>
        <taxon>Stichotrichia</taxon>
        <taxon>Sporadotrichida</taxon>
        <taxon>Oxytrichidae</taxon>
        <taxon>Stylonychinae</taxon>
        <taxon>Stylonychia</taxon>
    </lineage>
</organism>
<accession>A0A078B402</accession>
<gene>
    <name evidence="2" type="primary">Contig5805.g6216</name>
    <name evidence="2" type="ORF">STYLEM_18094</name>
</gene>
<comment type="pathway">
    <text evidence="1">Cofactor biosynthesis; ubiquinone biosynthesis.</text>
</comment>
<dbReference type="EMBL" id="CCKQ01017091">
    <property type="protein sequence ID" value="CDW88966.1"/>
    <property type="molecule type" value="Genomic_DNA"/>
</dbReference>
<dbReference type="PANTHER" id="PTHR21427:SF19">
    <property type="entry name" value="UBIQUINONE BIOSYNTHESIS PROTEIN COQ9, MITOCHONDRIAL"/>
    <property type="match status" value="1"/>
</dbReference>
<evidence type="ECO:0000256" key="1">
    <source>
        <dbReference type="RuleBase" id="RU366063"/>
    </source>
</evidence>
<keyword evidence="1" id="KW-0496">Mitochondrion</keyword>
<dbReference type="OrthoDB" id="312409at2759"/>
<name>A0A078B402_STYLE</name>
<proteinExistence type="inferred from homology"/>
<dbReference type="GO" id="GO:0006744">
    <property type="term" value="P:ubiquinone biosynthetic process"/>
    <property type="evidence" value="ECO:0007669"/>
    <property type="project" value="UniProtKB-UniRule"/>
</dbReference>
<comment type="similarity">
    <text evidence="1">Belongs to the COQ9 family.</text>
</comment>
<dbReference type="InParanoid" id="A0A078B402"/>
<dbReference type="GO" id="GO:0005743">
    <property type="term" value="C:mitochondrial inner membrane"/>
    <property type="evidence" value="ECO:0007669"/>
    <property type="project" value="TreeGrafter"/>
</dbReference>
<comment type="subcellular location">
    <subcellularLocation>
        <location evidence="1">Mitochondrion</location>
    </subcellularLocation>
</comment>
<dbReference type="GO" id="GO:0008289">
    <property type="term" value="F:lipid binding"/>
    <property type="evidence" value="ECO:0007669"/>
    <property type="project" value="UniProtKB-UniRule"/>
</dbReference>
<comment type="function">
    <text evidence="1">Membrane-associated protein that warps the membrane surface to access and bind aromatic isoprenes with high specificity, including ubiquinone (CoQ) isoprene intermediates and presents them directly to Coq7, therefore facilitating the Coq7-mediated hydroxylase step. Participates in the biosynthesis of coenzyme Q, also named ubiquinone, an essential lipid-soluble electron transporter for aerobic cellular respiration.</text>
</comment>
<keyword evidence="1" id="KW-0446">Lipid-binding</keyword>